<comment type="similarity">
    <text evidence="1">Belongs to the peptidase S12 family.</text>
</comment>
<dbReference type="Gene3D" id="3.40.710.10">
    <property type="entry name" value="DD-peptidase/beta-lactamase superfamily"/>
    <property type="match status" value="1"/>
</dbReference>
<dbReference type="InterPro" id="IPR001466">
    <property type="entry name" value="Beta-lactam-related"/>
</dbReference>
<evidence type="ECO:0000313" key="3">
    <source>
        <dbReference type="EMBL" id="RKO83620.1"/>
    </source>
</evidence>
<dbReference type="InterPro" id="IPR050491">
    <property type="entry name" value="AmpC-like"/>
</dbReference>
<sequence>MKAEREPLLPGAAPANPAACTWGKLSPRRVALGLTLAVALLAVTQRLRSLEAEIETFRREWGVHGVSVAIVRRDEVLLARGFGEKNEKGDKVTANTIFGIGFQTKAFTSLLVAQLVEQGKLSWSTPVTSLSPVSFKDPIASSRANLIAILSHQTGLPRHDAIFAFWNSNEDYLARVRCMEPTESFRSTWQYDNFMFVLAGEIVQNATGKATWSETLKAGILDPLDMTNTISSFLNTPDHARSFDEEGNLMPYEAEASQWLRALLGRGTLSGTQLVNETTFQQLTQPYKTMDSPRSKEYGYTSYGLAWNFSEYRGHHSVSHTGSTSGFKNFFLDDDLAYIIMTNTIARSLPSVFDEVISERLPLPEISQRSKWSDVEKKKLRAAAELERLAVEKRRLSRLNGTSPSHPLDDYV</sequence>
<gene>
    <name evidence="3" type="ORF">BDK51DRAFT_29272</name>
</gene>
<dbReference type="PANTHER" id="PTHR46825:SF15">
    <property type="entry name" value="BETA-LACTAMASE-RELATED DOMAIN-CONTAINING PROTEIN"/>
    <property type="match status" value="1"/>
</dbReference>
<dbReference type="SUPFAM" id="SSF56601">
    <property type="entry name" value="beta-lactamase/transpeptidase-like"/>
    <property type="match status" value="1"/>
</dbReference>
<dbReference type="OrthoDB" id="2139414at2759"/>
<dbReference type="InterPro" id="IPR012338">
    <property type="entry name" value="Beta-lactam/transpept-like"/>
</dbReference>
<keyword evidence="4" id="KW-1185">Reference proteome</keyword>
<organism evidence="3 4">
    <name type="scientific">Blyttiomyces helicus</name>
    <dbReference type="NCBI Taxonomy" id="388810"/>
    <lineage>
        <taxon>Eukaryota</taxon>
        <taxon>Fungi</taxon>
        <taxon>Fungi incertae sedis</taxon>
        <taxon>Chytridiomycota</taxon>
        <taxon>Chytridiomycota incertae sedis</taxon>
        <taxon>Chytridiomycetes</taxon>
        <taxon>Chytridiomycetes incertae sedis</taxon>
        <taxon>Blyttiomyces</taxon>
    </lineage>
</organism>
<dbReference type="Pfam" id="PF00144">
    <property type="entry name" value="Beta-lactamase"/>
    <property type="match status" value="1"/>
</dbReference>
<dbReference type="EMBL" id="ML001026">
    <property type="protein sequence ID" value="RKO83620.1"/>
    <property type="molecule type" value="Genomic_DNA"/>
</dbReference>
<feature type="non-terminal residue" evidence="3">
    <location>
        <position position="412"/>
    </location>
</feature>
<dbReference type="AlphaFoldDB" id="A0A4P9VZ47"/>
<evidence type="ECO:0000313" key="4">
    <source>
        <dbReference type="Proteomes" id="UP000269721"/>
    </source>
</evidence>
<feature type="domain" description="Beta-lactamase-related" evidence="2">
    <location>
        <begin position="54"/>
        <end position="344"/>
    </location>
</feature>
<protein>
    <submittedName>
        <fullName evidence="3">Beta-lactamase/transpeptidase-like protein</fullName>
    </submittedName>
</protein>
<evidence type="ECO:0000259" key="2">
    <source>
        <dbReference type="Pfam" id="PF00144"/>
    </source>
</evidence>
<accession>A0A4P9VZ47</accession>
<dbReference type="Proteomes" id="UP000269721">
    <property type="component" value="Unassembled WGS sequence"/>
</dbReference>
<evidence type="ECO:0000256" key="1">
    <source>
        <dbReference type="ARBA" id="ARBA00038215"/>
    </source>
</evidence>
<name>A0A4P9VZ47_9FUNG</name>
<reference evidence="4" key="1">
    <citation type="journal article" date="2018" name="Nat. Microbiol.">
        <title>Leveraging single-cell genomics to expand the fungal tree of life.</title>
        <authorList>
            <person name="Ahrendt S.R."/>
            <person name="Quandt C.A."/>
            <person name="Ciobanu D."/>
            <person name="Clum A."/>
            <person name="Salamov A."/>
            <person name="Andreopoulos B."/>
            <person name="Cheng J.F."/>
            <person name="Woyke T."/>
            <person name="Pelin A."/>
            <person name="Henrissat B."/>
            <person name="Reynolds N.K."/>
            <person name="Benny G.L."/>
            <person name="Smith M.E."/>
            <person name="James T.Y."/>
            <person name="Grigoriev I.V."/>
        </authorList>
    </citation>
    <scope>NUCLEOTIDE SEQUENCE [LARGE SCALE GENOMIC DNA]</scope>
</reference>
<dbReference type="PANTHER" id="PTHR46825">
    <property type="entry name" value="D-ALANYL-D-ALANINE-CARBOXYPEPTIDASE/ENDOPEPTIDASE AMPH"/>
    <property type="match status" value="1"/>
</dbReference>
<proteinExistence type="inferred from homology"/>